<feature type="non-terminal residue" evidence="2">
    <location>
        <position position="252"/>
    </location>
</feature>
<feature type="region of interest" description="Disordered" evidence="1">
    <location>
        <begin position="1"/>
        <end position="48"/>
    </location>
</feature>
<name>A0AA36CTD4_9BILA</name>
<dbReference type="Proteomes" id="UP001177023">
    <property type="component" value="Unassembled WGS sequence"/>
</dbReference>
<evidence type="ECO:0000313" key="2">
    <source>
        <dbReference type="EMBL" id="CAJ0574147.1"/>
    </source>
</evidence>
<evidence type="ECO:0000313" key="3">
    <source>
        <dbReference type="Proteomes" id="UP001177023"/>
    </source>
</evidence>
<protein>
    <submittedName>
        <fullName evidence="2">Uncharacterized protein</fullName>
    </submittedName>
</protein>
<evidence type="ECO:0000256" key="1">
    <source>
        <dbReference type="SAM" id="MobiDB-lite"/>
    </source>
</evidence>
<feature type="compositionally biased region" description="Low complexity" evidence="1">
    <location>
        <begin position="173"/>
        <end position="182"/>
    </location>
</feature>
<reference evidence="2" key="1">
    <citation type="submission" date="2023-06" db="EMBL/GenBank/DDBJ databases">
        <authorList>
            <person name="Delattre M."/>
        </authorList>
    </citation>
    <scope>NUCLEOTIDE SEQUENCE</scope>
    <source>
        <strain evidence="2">AF72</strain>
    </source>
</reference>
<dbReference type="AlphaFoldDB" id="A0AA36CTD4"/>
<keyword evidence="3" id="KW-1185">Reference proteome</keyword>
<dbReference type="EMBL" id="CATQJA010002627">
    <property type="protein sequence ID" value="CAJ0574147.1"/>
    <property type="molecule type" value="Genomic_DNA"/>
</dbReference>
<sequence length="252" mass="29041">MSGKHVMVEESQLSLKRSRAGAEDQVNDPPAVKKVVVGYSDSEGEDGEHPDEIMLDGYADPFPWVEPDRWNTKPNLALRLSRVYNERGMEYVMISMHAKADPGRRRRFLKRLCDFALEDDFNRISPSLGVDYLELDTHALETYKRLILRRLTSSSKKRNSGFIIGSPPRNVRTTTQTSSTCQQNRFRHPQQVYVKAETVGKTLNSLEVAEEALLLTKNRSWRIPLARGACCWDRCCWRKDLRVLDVKRQCVR</sequence>
<accession>A0AA36CTD4</accession>
<gene>
    <name evidence="2" type="ORF">MSPICULIGERA_LOCUS12488</name>
</gene>
<comment type="caution">
    <text evidence="2">The sequence shown here is derived from an EMBL/GenBank/DDBJ whole genome shotgun (WGS) entry which is preliminary data.</text>
</comment>
<proteinExistence type="predicted"/>
<organism evidence="2 3">
    <name type="scientific">Mesorhabditis spiculigera</name>
    <dbReference type="NCBI Taxonomy" id="96644"/>
    <lineage>
        <taxon>Eukaryota</taxon>
        <taxon>Metazoa</taxon>
        <taxon>Ecdysozoa</taxon>
        <taxon>Nematoda</taxon>
        <taxon>Chromadorea</taxon>
        <taxon>Rhabditida</taxon>
        <taxon>Rhabditina</taxon>
        <taxon>Rhabditomorpha</taxon>
        <taxon>Rhabditoidea</taxon>
        <taxon>Rhabditidae</taxon>
        <taxon>Mesorhabditinae</taxon>
        <taxon>Mesorhabditis</taxon>
    </lineage>
</organism>
<feature type="region of interest" description="Disordered" evidence="1">
    <location>
        <begin position="162"/>
        <end position="182"/>
    </location>
</feature>